<dbReference type="SUPFAM" id="SSF46785">
    <property type="entry name" value="Winged helix' DNA-binding domain"/>
    <property type="match status" value="1"/>
</dbReference>
<dbReference type="GO" id="GO:0003677">
    <property type="term" value="F:DNA binding"/>
    <property type="evidence" value="ECO:0007669"/>
    <property type="project" value="UniProtKB-KW"/>
</dbReference>
<dbReference type="PANTHER" id="PTHR33164:SF43">
    <property type="entry name" value="HTH-TYPE TRANSCRIPTIONAL REPRESSOR YETL"/>
    <property type="match status" value="1"/>
</dbReference>
<name>A0A1G7P4R7_9RHOB</name>
<keyword evidence="2" id="KW-0238">DNA-binding</keyword>
<dbReference type="Proteomes" id="UP000182284">
    <property type="component" value="Unassembled WGS sequence"/>
</dbReference>
<dbReference type="EMBL" id="FNBL01000007">
    <property type="protein sequence ID" value="SDF81302.1"/>
    <property type="molecule type" value="Genomic_DNA"/>
</dbReference>
<dbReference type="InterPro" id="IPR039422">
    <property type="entry name" value="MarR/SlyA-like"/>
</dbReference>
<dbReference type="Pfam" id="PF12802">
    <property type="entry name" value="MarR_2"/>
    <property type="match status" value="1"/>
</dbReference>
<evidence type="ECO:0000259" key="1">
    <source>
        <dbReference type="PROSITE" id="PS50995"/>
    </source>
</evidence>
<dbReference type="PANTHER" id="PTHR33164">
    <property type="entry name" value="TRANSCRIPTIONAL REGULATOR, MARR FAMILY"/>
    <property type="match status" value="1"/>
</dbReference>
<evidence type="ECO:0000313" key="2">
    <source>
        <dbReference type="EMBL" id="SDF81302.1"/>
    </source>
</evidence>
<dbReference type="PROSITE" id="PS50995">
    <property type="entry name" value="HTH_MARR_2"/>
    <property type="match status" value="1"/>
</dbReference>
<dbReference type="Gene3D" id="1.10.10.10">
    <property type="entry name" value="Winged helix-like DNA-binding domain superfamily/Winged helix DNA-binding domain"/>
    <property type="match status" value="1"/>
</dbReference>
<dbReference type="InterPro" id="IPR036390">
    <property type="entry name" value="WH_DNA-bd_sf"/>
</dbReference>
<proteinExistence type="predicted"/>
<organism evidence="2 3">
    <name type="scientific">Celeribacter baekdonensis</name>
    <dbReference type="NCBI Taxonomy" id="875171"/>
    <lineage>
        <taxon>Bacteria</taxon>
        <taxon>Pseudomonadati</taxon>
        <taxon>Pseudomonadota</taxon>
        <taxon>Alphaproteobacteria</taxon>
        <taxon>Rhodobacterales</taxon>
        <taxon>Roseobacteraceae</taxon>
        <taxon>Celeribacter</taxon>
    </lineage>
</organism>
<dbReference type="InterPro" id="IPR000835">
    <property type="entry name" value="HTH_MarR-typ"/>
</dbReference>
<dbReference type="GO" id="GO:0003700">
    <property type="term" value="F:DNA-binding transcription factor activity"/>
    <property type="evidence" value="ECO:0007669"/>
    <property type="project" value="InterPro"/>
</dbReference>
<reference evidence="2 3" key="1">
    <citation type="submission" date="2016-10" db="EMBL/GenBank/DDBJ databases">
        <authorList>
            <person name="de Groot N.N."/>
        </authorList>
    </citation>
    <scope>NUCLEOTIDE SEQUENCE [LARGE SCALE GENOMIC DNA]</scope>
    <source>
        <strain evidence="2 3">DSM 27375</strain>
    </source>
</reference>
<accession>A0A1G7P4R7</accession>
<dbReference type="RefSeq" id="WP_074645812.1">
    <property type="nucleotide sequence ID" value="NZ_FNBL01000007.1"/>
</dbReference>
<dbReference type="InterPro" id="IPR036388">
    <property type="entry name" value="WH-like_DNA-bd_sf"/>
</dbReference>
<dbReference type="AlphaFoldDB" id="A0A1G7P4R7"/>
<protein>
    <submittedName>
        <fullName evidence="2">DNA-binding transcriptional regulator, MarR family</fullName>
    </submittedName>
</protein>
<gene>
    <name evidence="2" type="ORF">SAMN04488117_107221</name>
</gene>
<evidence type="ECO:0000313" key="3">
    <source>
        <dbReference type="Proteomes" id="UP000182284"/>
    </source>
</evidence>
<sequence>MKDKIHPTTERLNLLIDQGVTFRMTGVANRLNRSASAFYRNGFGIGVQEWRLVLVLGKHPELTVGDAALAADLDTASASRALKALKDRDFVSLEMTTSRGRATIARLTDAGRTLHAALIKAGAVRAARIIEGLSDEELTQLFALLGRIKQNADGLIQDQAQAGQEL</sequence>
<feature type="domain" description="HTH marR-type" evidence="1">
    <location>
        <begin position="17"/>
        <end position="150"/>
    </location>
</feature>
<dbReference type="SMART" id="SM00347">
    <property type="entry name" value="HTH_MARR"/>
    <property type="match status" value="1"/>
</dbReference>
<dbReference type="GO" id="GO:0006950">
    <property type="term" value="P:response to stress"/>
    <property type="evidence" value="ECO:0007669"/>
    <property type="project" value="TreeGrafter"/>
</dbReference>